<dbReference type="EMBL" id="BMAT01005250">
    <property type="protein sequence ID" value="GFR89791.1"/>
    <property type="molecule type" value="Genomic_DNA"/>
</dbReference>
<name>A0AAV4GXF2_9GAST</name>
<evidence type="ECO:0000313" key="1">
    <source>
        <dbReference type="EMBL" id="GFR89791.1"/>
    </source>
</evidence>
<evidence type="ECO:0000313" key="2">
    <source>
        <dbReference type="Proteomes" id="UP000762676"/>
    </source>
</evidence>
<comment type="caution">
    <text evidence="1">The sequence shown here is derived from an EMBL/GenBank/DDBJ whole genome shotgun (WGS) entry which is preliminary data.</text>
</comment>
<dbReference type="AlphaFoldDB" id="A0AAV4GXF2"/>
<dbReference type="GO" id="GO:0016990">
    <property type="term" value="F:arginine deiminase activity"/>
    <property type="evidence" value="ECO:0007669"/>
    <property type="project" value="TreeGrafter"/>
</dbReference>
<protein>
    <submittedName>
        <fullName evidence="1">N-Dimethylarginine dimethylaminohydrolase</fullName>
    </submittedName>
</protein>
<dbReference type="PANTHER" id="PTHR47271">
    <property type="entry name" value="ARGININE DEIMINASE"/>
    <property type="match status" value="1"/>
</dbReference>
<accession>A0AAV4GXF2</accession>
<sequence length="252" mass="29464">MVVELDVFHKILNKYNISVDRPQLINDCNQIFTRDLAFVIEDKLIVSNILPHRDKELSAIEYLLKSIPKEQVVHLPEDCHMEGGDVILWKDFIFIGTYSKPDYPDYITARTNKKAVNFIEKLFPHREVIAFDLIKSNEDARNNCLHLDCCFQPIGQDRAIVYKEGFINHSDYLMIEKLFSKDNLFLVTQQEMYDMSCNVLSISNQIIVSEKSFVRLNKWMQENGFLVEPIPFKEISKQEGLLRCATLPIWRS</sequence>
<dbReference type="Proteomes" id="UP000762676">
    <property type="component" value="Unassembled WGS sequence"/>
</dbReference>
<reference evidence="1 2" key="1">
    <citation type="journal article" date="2021" name="Elife">
        <title>Chloroplast acquisition without the gene transfer in kleptoplastic sea slugs, Plakobranchus ocellatus.</title>
        <authorList>
            <person name="Maeda T."/>
            <person name="Takahashi S."/>
            <person name="Yoshida T."/>
            <person name="Shimamura S."/>
            <person name="Takaki Y."/>
            <person name="Nagai Y."/>
            <person name="Toyoda A."/>
            <person name="Suzuki Y."/>
            <person name="Arimoto A."/>
            <person name="Ishii H."/>
            <person name="Satoh N."/>
            <person name="Nishiyama T."/>
            <person name="Hasebe M."/>
            <person name="Maruyama T."/>
            <person name="Minagawa J."/>
            <person name="Obokata J."/>
            <person name="Shigenobu S."/>
        </authorList>
    </citation>
    <scope>NUCLEOTIDE SEQUENCE [LARGE SCALE GENOMIC DNA]</scope>
</reference>
<dbReference type="SUPFAM" id="SSF55909">
    <property type="entry name" value="Pentein"/>
    <property type="match status" value="1"/>
</dbReference>
<dbReference type="PANTHER" id="PTHR47271:SF2">
    <property type="entry name" value="ARGININE DEIMINASE"/>
    <property type="match status" value="1"/>
</dbReference>
<dbReference type="GO" id="GO:0019546">
    <property type="term" value="P:L-arginine deiminase pathway"/>
    <property type="evidence" value="ECO:0007669"/>
    <property type="project" value="TreeGrafter"/>
</dbReference>
<dbReference type="Gene3D" id="3.75.10.10">
    <property type="entry name" value="L-arginine/glycine Amidinotransferase, Chain A"/>
    <property type="match status" value="1"/>
</dbReference>
<dbReference type="Pfam" id="PF19420">
    <property type="entry name" value="DDAH_eukar"/>
    <property type="match status" value="1"/>
</dbReference>
<organism evidence="1 2">
    <name type="scientific">Elysia marginata</name>
    <dbReference type="NCBI Taxonomy" id="1093978"/>
    <lineage>
        <taxon>Eukaryota</taxon>
        <taxon>Metazoa</taxon>
        <taxon>Spiralia</taxon>
        <taxon>Lophotrochozoa</taxon>
        <taxon>Mollusca</taxon>
        <taxon>Gastropoda</taxon>
        <taxon>Heterobranchia</taxon>
        <taxon>Euthyneura</taxon>
        <taxon>Panpulmonata</taxon>
        <taxon>Sacoglossa</taxon>
        <taxon>Placobranchoidea</taxon>
        <taxon>Plakobranchidae</taxon>
        <taxon>Elysia</taxon>
    </lineage>
</organism>
<gene>
    <name evidence="1" type="ORF">ElyMa_002551300</name>
</gene>
<keyword evidence="2" id="KW-1185">Reference proteome</keyword>
<proteinExistence type="predicted"/>